<accession>A0A366MAJ7</accession>
<dbReference type="Proteomes" id="UP000253099">
    <property type="component" value="Unassembled WGS sequence"/>
</dbReference>
<dbReference type="InterPro" id="IPR008969">
    <property type="entry name" value="CarboxyPept-like_regulatory"/>
</dbReference>
<dbReference type="AlphaFoldDB" id="A0A366MAJ7"/>
<keyword evidence="2" id="KW-1185">Reference proteome</keyword>
<dbReference type="EMBL" id="NIZT01000029">
    <property type="protein sequence ID" value="RBQ23047.1"/>
    <property type="molecule type" value="Genomic_DNA"/>
</dbReference>
<dbReference type="InterPro" id="IPR013783">
    <property type="entry name" value="Ig-like_fold"/>
</dbReference>
<dbReference type="SUPFAM" id="SSF49464">
    <property type="entry name" value="Carboxypeptidase regulatory domain-like"/>
    <property type="match status" value="2"/>
</dbReference>
<evidence type="ECO:0000313" key="2">
    <source>
        <dbReference type="Proteomes" id="UP000253099"/>
    </source>
</evidence>
<sequence>MVKNITISGIALDESGNPIGIVNIQIIIENNDENIWVYNIATNSDGKWSLTFTPNIDGSFYVTVFWNDNLTHLDFTNTTLFNVAKASTNSTIIFSNGQLGQQNNINGIVLDSNGDPIANTPITVNVNGISYIVSTDGLGLWVLTYIPINEGLYNIAVIWGGNSIHNGFTNSSVFSVSKIPANTTVNAQDTNATQSVNINGVITDNNGDPLANAEITITINGEKFTTLTDSDGFWSLKYTSI</sequence>
<comment type="caution">
    <text evidence="1">The sequence shown here is derived from an EMBL/GenBank/DDBJ whole genome shotgun (WGS) entry which is preliminary data.</text>
</comment>
<organism evidence="1 2">
    <name type="scientific">Candidatus Methanobinarius endosymbioticus</name>
    <dbReference type="NCBI Taxonomy" id="2006182"/>
    <lineage>
        <taxon>Archaea</taxon>
        <taxon>Methanobacteriati</taxon>
        <taxon>Methanobacteriota</taxon>
        <taxon>Methanomada group</taxon>
        <taxon>Methanobacteria</taxon>
        <taxon>Methanobacteriales</taxon>
        <taxon>Methanobacteriaceae</taxon>
        <taxon>Candidatus Methanobinarius</taxon>
    </lineage>
</organism>
<protein>
    <recommendedName>
        <fullName evidence="3">Bacterial Ig-like domain-containing protein</fullName>
    </recommendedName>
</protein>
<evidence type="ECO:0000313" key="1">
    <source>
        <dbReference type="EMBL" id="RBQ23047.1"/>
    </source>
</evidence>
<name>A0A366MAJ7_9EURY</name>
<gene>
    <name evidence="1" type="ORF">ALNOE001_11700</name>
</gene>
<proteinExistence type="predicted"/>
<evidence type="ECO:0008006" key="3">
    <source>
        <dbReference type="Google" id="ProtNLM"/>
    </source>
</evidence>
<dbReference type="SUPFAM" id="SSF49373">
    <property type="entry name" value="Invasin/intimin cell-adhesion fragments"/>
    <property type="match status" value="1"/>
</dbReference>
<reference evidence="1 2" key="1">
    <citation type="submission" date="2018-06" db="EMBL/GenBank/DDBJ databases">
        <title>Genomic insight into two independent archaeal endosymbiosis events.</title>
        <authorList>
            <person name="Lind A.E."/>
            <person name="Lewis W.H."/>
            <person name="Spang A."/>
            <person name="Guy L."/>
            <person name="Embley M.T."/>
            <person name="Ettema T.J.G."/>
        </authorList>
    </citation>
    <scope>NUCLEOTIDE SEQUENCE [LARGE SCALE GENOMIC DNA]</scope>
    <source>
        <strain evidence="1">NOE</strain>
    </source>
</reference>
<dbReference type="Gene3D" id="2.60.40.10">
    <property type="entry name" value="Immunoglobulins"/>
    <property type="match status" value="2"/>
</dbReference>
<dbReference type="InterPro" id="IPR008964">
    <property type="entry name" value="Invasin/intimin_cell_adhesion"/>
</dbReference>